<dbReference type="AlphaFoldDB" id="A0A1G2F3A7"/>
<reference evidence="4 5" key="1">
    <citation type="journal article" date="2016" name="Nat. Commun.">
        <title>Thousands of microbial genomes shed light on interconnected biogeochemical processes in an aquifer system.</title>
        <authorList>
            <person name="Anantharaman K."/>
            <person name="Brown C.T."/>
            <person name="Hug L.A."/>
            <person name="Sharon I."/>
            <person name="Castelle C.J."/>
            <person name="Probst A.J."/>
            <person name="Thomas B.C."/>
            <person name="Singh A."/>
            <person name="Wilkins M.J."/>
            <person name="Karaoz U."/>
            <person name="Brodie E.L."/>
            <person name="Williams K.H."/>
            <person name="Hubbard S.S."/>
            <person name="Banfield J.F."/>
        </authorList>
    </citation>
    <scope>NUCLEOTIDE SEQUENCE [LARGE SCALE GENOMIC DNA]</scope>
</reference>
<evidence type="ECO:0000259" key="3">
    <source>
        <dbReference type="Pfam" id="PF13406"/>
    </source>
</evidence>
<sequence>MSKSQITNRKWRIAKIIVFIIAVGLFFISNAATAETIDPQKIKEQRKKLEKELQEYEFQINRYQKLIEEKQIQATTMERDIAILNAKIDKLKLEIKARKIAIEELAQELAEKENSIAKLVKKSEAIKESLAELLRQVYEIEQNSLIELILNKEEFSDSFKEIDSLELAQSSLQDSLGALRISNKQLEEEKNSLEERQTEEVRLKITQELSTETIKEKEKEQKEILKITRGKEKEYQKFLKEQEKSAATIRSRLFLLAGSPAIPFEKAIEYANLAFNTTGVRPAFLLAVITEESNLGRNIGTGDWKEEMKKCPKQQTAFQEITQKLGLDPNLMPVSKRAWYGNCGGAMGPAQFMPTTWLLYENRIKNLVGEKPSPWNPKHAFLAAALYLKDVGAANGGTNSERTAALKYLAGSNWNKKAYSFYGNEVLEIASKYQKEIDIVKES</sequence>
<feature type="domain" description="Transglycosylase SLT" evidence="3">
    <location>
        <begin position="276"/>
        <end position="396"/>
    </location>
</feature>
<organism evidence="4 5">
    <name type="scientific">Candidatus Niyogibacteria bacterium RIFCSPLOWO2_12_FULL_41_13</name>
    <dbReference type="NCBI Taxonomy" id="1801726"/>
    <lineage>
        <taxon>Bacteria</taxon>
        <taxon>Candidatus Niyogiibacteriota</taxon>
    </lineage>
</organism>
<feature type="coiled-coil region" evidence="1">
    <location>
        <begin position="176"/>
        <end position="203"/>
    </location>
</feature>
<dbReference type="SUPFAM" id="SSF53955">
    <property type="entry name" value="Lysozyme-like"/>
    <property type="match status" value="1"/>
</dbReference>
<dbReference type="Gene3D" id="1.10.530.10">
    <property type="match status" value="1"/>
</dbReference>
<feature type="signal peptide" evidence="2">
    <location>
        <begin position="1"/>
        <end position="34"/>
    </location>
</feature>
<evidence type="ECO:0000256" key="1">
    <source>
        <dbReference type="SAM" id="Coils"/>
    </source>
</evidence>
<dbReference type="STRING" id="1801726.A3H02_02760"/>
<dbReference type="Pfam" id="PF13406">
    <property type="entry name" value="SLT_2"/>
    <property type="match status" value="1"/>
</dbReference>
<evidence type="ECO:0000256" key="2">
    <source>
        <dbReference type="SAM" id="SignalP"/>
    </source>
</evidence>
<feature type="coiled-coil region" evidence="1">
    <location>
        <begin position="39"/>
        <end position="136"/>
    </location>
</feature>
<gene>
    <name evidence="4" type="ORF">A3H02_02760</name>
</gene>
<dbReference type="EMBL" id="MHMS01000015">
    <property type="protein sequence ID" value="OGZ32068.1"/>
    <property type="molecule type" value="Genomic_DNA"/>
</dbReference>
<dbReference type="InterPro" id="IPR031304">
    <property type="entry name" value="SLT_2"/>
</dbReference>
<proteinExistence type="predicted"/>
<evidence type="ECO:0000313" key="5">
    <source>
        <dbReference type="Proteomes" id="UP000176787"/>
    </source>
</evidence>
<comment type="caution">
    <text evidence="4">The sequence shown here is derived from an EMBL/GenBank/DDBJ whole genome shotgun (WGS) entry which is preliminary data.</text>
</comment>
<dbReference type="InterPro" id="IPR023346">
    <property type="entry name" value="Lysozyme-like_dom_sf"/>
</dbReference>
<name>A0A1G2F3A7_9BACT</name>
<evidence type="ECO:0000313" key="4">
    <source>
        <dbReference type="EMBL" id="OGZ32068.1"/>
    </source>
</evidence>
<accession>A0A1G2F3A7</accession>
<feature type="chain" id="PRO_5009582820" description="Transglycosylase SLT domain-containing protein" evidence="2">
    <location>
        <begin position="35"/>
        <end position="443"/>
    </location>
</feature>
<keyword evidence="2" id="KW-0732">Signal</keyword>
<dbReference type="Gene3D" id="6.10.250.3150">
    <property type="match status" value="1"/>
</dbReference>
<keyword evidence="1" id="KW-0175">Coiled coil</keyword>
<protein>
    <recommendedName>
        <fullName evidence="3">Transglycosylase SLT domain-containing protein</fullName>
    </recommendedName>
</protein>
<dbReference type="Proteomes" id="UP000176787">
    <property type="component" value="Unassembled WGS sequence"/>
</dbReference>